<sequence>MWSYSDLRMEIARARITALFLNEYGVANRLDDMLKKMKNAEGGEKEGR</sequence>
<dbReference type="EMBL" id="BARV01022456">
    <property type="protein sequence ID" value="GAI20342.1"/>
    <property type="molecule type" value="Genomic_DNA"/>
</dbReference>
<gene>
    <name evidence="1" type="ORF">S06H3_37023</name>
</gene>
<evidence type="ECO:0000313" key="1">
    <source>
        <dbReference type="EMBL" id="GAI20342.1"/>
    </source>
</evidence>
<comment type="caution">
    <text evidence="1">The sequence shown here is derived from an EMBL/GenBank/DDBJ whole genome shotgun (WGS) entry which is preliminary data.</text>
</comment>
<protein>
    <submittedName>
        <fullName evidence="1">Uncharacterized protein</fullName>
    </submittedName>
</protein>
<organism evidence="1">
    <name type="scientific">marine sediment metagenome</name>
    <dbReference type="NCBI Taxonomy" id="412755"/>
    <lineage>
        <taxon>unclassified sequences</taxon>
        <taxon>metagenomes</taxon>
        <taxon>ecological metagenomes</taxon>
    </lineage>
</organism>
<proteinExistence type="predicted"/>
<reference evidence="1" key="1">
    <citation type="journal article" date="2014" name="Front. Microbiol.">
        <title>High frequency of phylogenetically diverse reductive dehalogenase-homologous genes in deep subseafloor sedimentary metagenomes.</title>
        <authorList>
            <person name="Kawai M."/>
            <person name="Futagami T."/>
            <person name="Toyoda A."/>
            <person name="Takaki Y."/>
            <person name="Nishi S."/>
            <person name="Hori S."/>
            <person name="Arai W."/>
            <person name="Tsubouchi T."/>
            <person name="Morono Y."/>
            <person name="Uchiyama I."/>
            <person name="Ito T."/>
            <person name="Fujiyama A."/>
            <person name="Inagaki F."/>
            <person name="Takami H."/>
        </authorList>
    </citation>
    <scope>NUCLEOTIDE SEQUENCE</scope>
    <source>
        <strain evidence="1">Expedition CK06-06</strain>
    </source>
</reference>
<accession>X1LLV2</accession>
<name>X1LLV2_9ZZZZ</name>
<dbReference type="AlphaFoldDB" id="X1LLV2"/>